<organism evidence="1 2">
    <name type="scientific">Prunus armeniaca</name>
    <name type="common">Apricot</name>
    <name type="synonym">Armeniaca vulgaris</name>
    <dbReference type="NCBI Taxonomy" id="36596"/>
    <lineage>
        <taxon>Eukaryota</taxon>
        <taxon>Viridiplantae</taxon>
        <taxon>Streptophyta</taxon>
        <taxon>Embryophyta</taxon>
        <taxon>Tracheophyta</taxon>
        <taxon>Spermatophyta</taxon>
        <taxon>Magnoliopsida</taxon>
        <taxon>eudicotyledons</taxon>
        <taxon>Gunneridae</taxon>
        <taxon>Pentapetalae</taxon>
        <taxon>rosids</taxon>
        <taxon>fabids</taxon>
        <taxon>Rosales</taxon>
        <taxon>Rosaceae</taxon>
        <taxon>Amygdaloideae</taxon>
        <taxon>Amygdaleae</taxon>
        <taxon>Prunus</taxon>
    </lineage>
</organism>
<dbReference type="AlphaFoldDB" id="A0A6J5WFK4"/>
<keyword evidence="2" id="KW-1185">Reference proteome</keyword>
<gene>
    <name evidence="1" type="ORF">ORAREDHAP_LOCUS12829</name>
</gene>
<reference evidence="2" key="1">
    <citation type="journal article" date="2020" name="Genome Biol.">
        <title>Gamete binning: chromosome-level and haplotype-resolved genome assembly enabled by high-throughput single-cell sequencing of gamete genomes.</title>
        <authorList>
            <person name="Campoy J.A."/>
            <person name="Sun H."/>
            <person name="Goel M."/>
            <person name="Jiao W.-B."/>
            <person name="Folz-Donahue K."/>
            <person name="Wang N."/>
            <person name="Rubio M."/>
            <person name="Liu C."/>
            <person name="Kukat C."/>
            <person name="Ruiz D."/>
            <person name="Huettel B."/>
            <person name="Schneeberger K."/>
        </authorList>
    </citation>
    <scope>NUCLEOTIDE SEQUENCE [LARGE SCALE GENOMIC DNA]</scope>
    <source>
        <strain evidence="2">cv. Rojo Pasion</strain>
    </source>
</reference>
<sequence>MYPKAVDFFYKASIVNRGAHVVEEHSFLFEAKPVNITDARVYRGLHCTPEYSPGGNCRSLAKLGDVAEVDDGVGGLQVFDQSPH</sequence>
<dbReference type="EMBL" id="CAEKKB010000002">
    <property type="protein sequence ID" value="CAB4299181.1"/>
    <property type="molecule type" value="Genomic_DNA"/>
</dbReference>
<proteinExistence type="predicted"/>
<evidence type="ECO:0000313" key="2">
    <source>
        <dbReference type="Proteomes" id="UP000507245"/>
    </source>
</evidence>
<dbReference type="Proteomes" id="UP000507245">
    <property type="component" value="Unassembled WGS sequence"/>
</dbReference>
<evidence type="ECO:0000313" key="1">
    <source>
        <dbReference type="EMBL" id="CAB4299181.1"/>
    </source>
</evidence>
<protein>
    <submittedName>
        <fullName evidence="1">Uncharacterized protein</fullName>
    </submittedName>
</protein>
<name>A0A6J5WFK4_PRUAR</name>
<accession>A0A6J5WFK4</accession>